<keyword evidence="6" id="KW-0598">Phosphotransferase system</keyword>
<keyword evidence="3" id="KW-0963">Cytoplasm</keyword>
<dbReference type="EMBL" id="JARYZI010000005">
    <property type="protein sequence ID" value="MDH8678257.1"/>
    <property type="molecule type" value="Genomic_DNA"/>
</dbReference>
<sequence>MAIVHVRIDDRLIHGQVAMIWTNSLSATRIMVVDDEASKSELIKMSLKLATPSSVSLSVLTIERAAKRIKEGAYSGQRVILVIKSPENLLRLIKEGVIIEAANLGNLHSKDATLQLSNTVYMNESNVITCKLLRKLDVQINMQILPNDENMEVIL</sequence>
<dbReference type="InterPro" id="IPR036667">
    <property type="entry name" value="PTS_IIB_sorbose-sp_sf"/>
</dbReference>
<organism evidence="9 10">
    <name type="scientific">Fusibacter bizertensis</name>
    <dbReference type="NCBI Taxonomy" id="1488331"/>
    <lineage>
        <taxon>Bacteria</taxon>
        <taxon>Bacillati</taxon>
        <taxon>Bacillota</taxon>
        <taxon>Clostridia</taxon>
        <taxon>Eubacteriales</taxon>
        <taxon>Eubacteriales Family XII. Incertae Sedis</taxon>
        <taxon>Fusibacter</taxon>
    </lineage>
</organism>
<evidence type="ECO:0000259" key="8">
    <source>
        <dbReference type="PROSITE" id="PS51101"/>
    </source>
</evidence>
<evidence type="ECO:0000256" key="7">
    <source>
        <dbReference type="ARBA" id="ARBA00022777"/>
    </source>
</evidence>
<proteinExistence type="predicted"/>
<keyword evidence="5 9" id="KW-0808">Transferase</keyword>
<evidence type="ECO:0000256" key="1">
    <source>
        <dbReference type="ARBA" id="ARBA00004496"/>
    </source>
</evidence>
<comment type="caution">
    <text evidence="9">The sequence shown here is derived from an EMBL/GenBank/DDBJ whole genome shotgun (WGS) entry which is preliminary data.</text>
</comment>
<dbReference type="GO" id="GO:0016740">
    <property type="term" value="F:transferase activity"/>
    <property type="evidence" value="ECO:0007669"/>
    <property type="project" value="UniProtKB-KW"/>
</dbReference>
<dbReference type="Gene3D" id="3.40.35.10">
    <property type="entry name" value="Phosphotransferase system, sorbose subfamily IIB component"/>
    <property type="match status" value="1"/>
</dbReference>
<dbReference type="InterPro" id="IPR004720">
    <property type="entry name" value="PTS_IIB_sorbose-sp"/>
</dbReference>
<dbReference type="RefSeq" id="WP_281094098.1">
    <property type="nucleotide sequence ID" value="NZ_JARYZI010000005.1"/>
</dbReference>
<evidence type="ECO:0000256" key="4">
    <source>
        <dbReference type="ARBA" id="ARBA00022597"/>
    </source>
</evidence>
<reference evidence="9 10" key="1">
    <citation type="submission" date="2023-04" db="EMBL/GenBank/DDBJ databases">
        <title>Fusibacter bizertensis strain WBS, isolated from littoral bottom sediments of the Arctic seas - biochemical and genomic analysis.</title>
        <authorList>
            <person name="Brioukhanov A.L."/>
        </authorList>
    </citation>
    <scope>NUCLEOTIDE SEQUENCE [LARGE SCALE GENOMIC DNA]</scope>
    <source>
        <strain evidence="9 10">WBS</strain>
    </source>
</reference>
<accession>A0ABT6NCV7</accession>
<dbReference type="Proteomes" id="UP001158045">
    <property type="component" value="Unassembled WGS sequence"/>
</dbReference>
<evidence type="ECO:0000256" key="2">
    <source>
        <dbReference type="ARBA" id="ARBA00022448"/>
    </source>
</evidence>
<evidence type="ECO:0000313" key="9">
    <source>
        <dbReference type="EMBL" id="MDH8678257.1"/>
    </source>
</evidence>
<evidence type="ECO:0000313" key="10">
    <source>
        <dbReference type="Proteomes" id="UP001158045"/>
    </source>
</evidence>
<name>A0ABT6NCV7_9FIRM</name>
<keyword evidence="2" id="KW-0813">Transport</keyword>
<dbReference type="EC" id="2.7.1.-" evidence="9"/>
<evidence type="ECO:0000256" key="6">
    <source>
        <dbReference type="ARBA" id="ARBA00022683"/>
    </source>
</evidence>
<keyword evidence="7" id="KW-0418">Kinase</keyword>
<dbReference type="Pfam" id="PF03830">
    <property type="entry name" value="PTSIIB_sorb"/>
    <property type="match status" value="1"/>
</dbReference>
<dbReference type="PROSITE" id="PS51101">
    <property type="entry name" value="PTS_EIIB_TYPE_4"/>
    <property type="match status" value="1"/>
</dbReference>
<protein>
    <submittedName>
        <fullName evidence="9">PTS sugar transporter subunit IIB</fullName>
        <ecNumber evidence="9">2.7.1.-</ecNumber>
    </submittedName>
</protein>
<dbReference type="SUPFAM" id="SSF52728">
    <property type="entry name" value="PTS IIb component"/>
    <property type="match status" value="1"/>
</dbReference>
<feature type="domain" description="PTS EIIB type-4" evidence="8">
    <location>
        <begin position="1"/>
        <end position="155"/>
    </location>
</feature>
<keyword evidence="10" id="KW-1185">Reference proteome</keyword>
<keyword evidence="4 9" id="KW-0762">Sugar transport</keyword>
<comment type="subcellular location">
    <subcellularLocation>
        <location evidence="1">Cytoplasm</location>
    </subcellularLocation>
</comment>
<evidence type="ECO:0000256" key="3">
    <source>
        <dbReference type="ARBA" id="ARBA00022490"/>
    </source>
</evidence>
<gene>
    <name evidence="9" type="ORF">QE109_08865</name>
</gene>
<evidence type="ECO:0000256" key="5">
    <source>
        <dbReference type="ARBA" id="ARBA00022679"/>
    </source>
</evidence>